<dbReference type="InterPro" id="IPR025110">
    <property type="entry name" value="AMP-bd_C"/>
</dbReference>
<evidence type="ECO:0000313" key="10">
    <source>
        <dbReference type="EMBL" id="MCY0388957.1"/>
    </source>
</evidence>
<evidence type="ECO:0000256" key="3">
    <source>
        <dbReference type="ARBA" id="ARBA00022598"/>
    </source>
</evidence>
<dbReference type="InterPro" id="IPR000873">
    <property type="entry name" value="AMP-dep_synth/lig_dom"/>
</dbReference>
<dbReference type="SUPFAM" id="SSF56801">
    <property type="entry name" value="Acetyl-CoA synthetase-like"/>
    <property type="match status" value="1"/>
</dbReference>
<keyword evidence="4" id="KW-0472">Membrane</keyword>
<evidence type="ECO:0000259" key="9">
    <source>
        <dbReference type="Pfam" id="PF13193"/>
    </source>
</evidence>
<dbReference type="PANTHER" id="PTHR43767:SF8">
    <property type="entry name" value="LONG-CHAIN-FATTY-ACID--COA LIGASE"/>
    <property type="match status" value="1"/>
</dbReference>
<evidence type="ECO:0000256" key="4">
    <source>
        <dbReference type="ARBA" id="ARBA00023136"/>
    </source>
</evidence>
<comment type="pathway">
    <text evidence="2">Lipid metabolism; fatty acid beta-oxidation.</text>
</comment>
<evidence type="ECO:0000256" key="2">
    <source>
        <dbReference type="ARBA" id="ARBA00005005"/>
    </source>
</evidence>
<protein>
    <recommendedName>
        <fullName evidence="6">Long-chain-fatty-acid--CoA ligase</fullName>
        <ecNumber evidence="5">6.2.1.3</ecNumber>
    </recommendedName>
    <alternativeName>
        <fullName evidence="7">Long-chain acyl-CoA synthetase</fullName>
    </alternativeName>
</protein>
<evidence type="ECO:0000256" key="7">
    <source>
        <dbReference type="ARBA" id="ARBA00042773"/>
    </source>
</evidence>
<keyword evidence="3 10" id="KW-0436">Ligase</keyword>
<dbReference type="EMBL" id="JAPMXC010000006">
    <property type="protein sequence ID" value="MCY0388957.1"/>
    <property type="molecule type" value="Genomic_DNA"/>
</dbReference>
<dbReference type="GO" id="GO:0004467">
    <property type="term" value="F:long-chain fatty acid-CoA ligase activity"/>
    <property type="evidence" value="ECO:0007669"/>
    <property type="project" value="UniProtKB-EC"/>
</dbReference>
<dbReference type="Gene3D" id="3.30.300.30">
    <property type="match status" value="1"/>
</dbReference>
<evidence type="ECO:0000256" key="6">
    <source>
        <dbReference type="ARBA" id="ARBA00039545"/>
    </source>
</evidence>
<proteinExistence type="predicted"/>
<feature type="domain" description="AMP-dependent synthetase/ligase" evidence="8">
    <location>
        <begin position="30"/>
        <end position="420"/>
    </location>
</feature>
<reference evidence="10" key="1">
    <citation type="submission" date="2022-11" db="EMBL/GenBank/DDBJ databases">
        <title>Robbsia betulipollinis sp. nov., isolated from pollen of birch (Betula pendula).</title>
        <authorList>
            <person name="Shi H."/>
            <person name="Ambika Manirajan B."/>
            <person name="Ratering S."/>
            <person name="Geissler-Plaum R."/>
            <person name="Schnell S."/>
        </authorList>
    </citation>
    <scope>NUCLEOTIDE SEQUENCE</scope>
    <source>
        <strain evidence="10">Bb-Pol-6</strain>
    </source>
</reference>
<dbReference type="Proteomes" id="UP001082899">
    <property type="component" value="Unassembled WGS sequence"/>
</dbReference>
<dbReference type="InterPro" id="IPR045851">
    <property type="entry name" value="AMP-bd_C_sf"/>
</dbReference>
<dbReference type="EC" id="6.2.1.3" evidence="5"/>
<dbReference type="Pfam" id="PF13193">
    <property type="entry name" value="AMP-binding_C"/>
    <property type="match status" value="1"/>
</dbReference>
<keyword evidence="11" id="KW-1185">Reference proteome</keyword>
<evidence type="ECO:0000259" key="8">
    <source>
        <dbReference type="Pfam" id="PF00501"/>
    </source>
</evidence>
<evidence type="ECO:0000256" key="5">
    <source>
        <dbReference type="ARBA" id="ARBA00026121"/>
    </source>
</evidence>
<dbReference type="Gene3D" id="3.40.50.12780">
    <property type="entry name" value="N-terminal domain of ligase-like"/>
    <property type="match status" value="1"/>
</dbReference>
<gene>
    <name evidence="10" type="ORF">OVY01_17420</name>
</gene>
<feature type="domain" description="AMP-binding enzyme C-terminal" evidence="9">
    <location>
        <begin position="471"/>
        <end position="545"/>
    </location>
</feature>
<comment type="subcellular location">
    <subcellularLocation>
        <location evidence="1">Membrane</location>
        <topology evidence="1">Peripheral membrane protein</topology>
    </subcellularLocation>
</comment>
<organism evidence="10 11">
    <name type="scientific">Robbsia betulipollinis</name>
    <dbReference type="NCBI Taxonomy" id="2981849"/>
    <lineage>
        <taxon>Bacteria</taxon>
        <taxon>Pseudomonadati</taxon>
        <taxon>Pseudomonadota</taxon>
        <taxon>Betaproteobacteria</taxon>
        <taxon>Burkholderiales</taxon>
        <taxon>Burkholderiaceae</taxon>
        <taxon>Robbsia</taxon>
    </lineage>
</organism>
<evidence type="ECO:0000256" key="1">
    <source>
        <dbReference type="ARBA" id="ARBA00004170"/>
    </source>
</evidence>
<comment type="caution">
    <text evidence="10">The sequence shown here is derived from an EMBL/GenBank/DDBJ whole genome shotgun (WGS) entry which is preliminary data.</text>
</comment>
<dbReference type="PANTHER" id="PTHR43767">
    <property type="entry name" value="LONG-CHAIN-FATTY-ACID--COA LIGASE"/>
    <property type="match status" value="1"/>
</dbReference>
<dbReference type="NCBIfam" id="NF005463">
    <property type="entry name" value="PRK07059.1"/>
    <property type="match status" value="1"/>
</dbReference>
<dbReference type="Pfam" id="PF00501">
    <property type="entry name" value="AMP-binding"/>
    <property type="match status" value="1"/>
</dbReference>
<dbReference type="PROSITE" id="PS00455">
    <property type="entry name" value="AMP_BINDING"/>
    <property type="match status" value="1"/>
</dbReference>
<dbReference type="InterPro" id="IPR020845">
    <property type="entry name" value="AMP-binding_CS"/>
</dbReference>
<accession>A0ABT3ZRA6</accession>
<dbReference type="RefSeq" id="WP_267848823.1">
    <property type="nucleotide sequence ID" value="NZ_JAPMXC010000006.1"/>
</dbReference>
<name>A0ABT3ZRA6_9BURK</name>
<dbReference type="InterPro" id="IPR042099">
    <property type="entry name" value="ANL_N_sf"/>
</dbReference>
<dbReference type="InterPro" id="IPR050237">
    <property type="entry name" value="ATP-dep_AMP-bd_enzyme"/>
</dbReference>
<sequence>MSRPWLNEYPPGVPPDIDLSGCESLVDMCEQTFARFPERAAFTCMGATLGYAALDAQSAHFAGWLQSRGLRKDSRVALMLPNVLQYPVALIGSLRAGCIVVNVNPLYTARELSQQLIDSGAETIVILENFAATLQKVLAGTAVRHVVVTSMGDMLGGRGRIVDFVVRHVRRLVPAWTLPGHVGWSAALAAGARAGYRPAAPALDDIAVLQYTGGTTGVAKGAILLHRNLLANTIQSEAWLAPALTRRAGAQVITAAALPLYHIFALTVCGFLSIRIGGLAVLIPNPRDIRGLIKTLSAYPVHSFPAVNTLYNALMDHPDFGRLDFSQLLVAVGGGMAVQEAVARRWAERTGRVLVEGYGLSETSPIVSCTPVTATAYSGSVGLPMPSTDVSIRDESGREVPNGETGEVCIRGPQVMAGYWQRPDETDKVMTADGFLRSGDIGRFDAHGNLKLVDRKKDLILVSGFNVYPNEIEDVVASHPGVGEVAAVGINDDKSGEAVKIFVVRRDPGLTETDLRAFCRERLTAYKLPRTIEFREALPKTNVGKILRRALREEGAIPPPTAGG</sequence>
<dbReference type="CDD" id="cd05936">
    <property type="entry name" value="FC-FACS_FadD_like"/>
    <property type="match status" value="1"/>
</dbReference>
<evidence type="ECO:0000313" key="11">
    <source>
        <dbReference type="Proteomes" id="UP001082899"/>
    </source>
</evidence>